<dbReference type="Gene3D" id="3.30.420.10">
    <property type="entry name" value="Ribonuclease H-like superfamily/Ribonuclease H"/>
    <property type="match status" value="1"/>
</dbReference>
<keyword evidence="3" id="KW-1185">Reference proteome</keyword>
<dbReference type="SUPFAM" id="SSF53098">
    <property type="entry name" value="Ribonuclease H-like"/>
    <property type="match status" value="1"/>
</dbReference>
<proteinExistence type="predicted"/>
<accession>A0ABT2T6D6</accession>
<dbReference type="EMBL" id="JAOQKJ010000017">
    <property type="protein sequence ID" value="MCU6745817.1"/>
    <property type="molecule type" value="Genomic_DNA"/>
</dbReference>
<dbReference type="PANTHER" id="PTHR10948:SF23">
    <property type="entry name" value="TRANSPOSASE INSI FOR INSERTION SEQUENCE ELEMENT IS30A-RELATED"/>
    <property type="match status" value="1"/>
</dbReference>
<sequence>MQKHIDLPRKVRYARRKRKKVYKVDKSCRLWRTYADYQLYIREHPDLPVTQIDSVEGRKGGKVLLTIHFVKAEFMLAYLRDHNDSQSVIDVFEQLYFELRPDRFMSLMPVLLGDNGSEFSNPKALESDRQGNHRTKVFYCDVSAPHQKGSAERNHEFIRMFIPKGTPMDDFSQDDISVMMNHINSYGRSSLGDKSPYEVMEFLYGPEILKLLGCTRISPDDVTLSPFVFKKEGEQK</sequence>
<dbReference type="InterPro" id="IPR012337">
    <property type="entry name" value="RNaseH-like_sf"/>
</dbReference>
<evidence type="ECO:0000259" key="1">
    <source>
        <dbReference type="PROSITE" id="PS50994"/>
    </source>
</evidence>
<evidence type="ECO:0000313" key="3">
    <source>
        <dbReference type="Proteomes" id="UP001652432"/>
    </source>
</evidence>
<evidence type="ECO:0000313" key="2">
    <source>
        <dbReference type="EMBL" id="MCU6745817.1"/>
    </source>
</evidence>
<dbReference type="PANTHER" id="PTHR10948">
    <property type="entry name" value="TRANSPOSASE"/>
    <property type="match status" value="1"/>
</dbReference>
<dbReference type="PROSITE" id="PS50994">
    <property type="entry name" value="INTEGRASE"/>
    <property type="match status" value="1"/>
</dbReference>
<organism evidence="2 3">
    <name type="scientific">Suilimivivens aceti</name>
    <dbReference type="NCBI Taxonomy" id="2981774"/>
    <lineage>
        <taxon>Bacteria</taxon>
        <taxon>Bacillati</taxon>
        <taxon>Bacillota</taxon>
        <taxon>Clostridia</taxon>
        <taxon>Lachnospirales</taxon>
        <taxon>Lachnospiraceae</taxon>
        <taxon>Suilimivivens</taxon>
    </lineage>
</organism>
<protein>
    <recommendedName>
        <fullName evidence="1">Integrase catalytic domain-containing protein</fullName>
    </recommendedName>
</protein>
<dbReference type="InterPro" id="IPR001584">
    <property type="entry name" value="Integrase_cat-core"/>
</dbReference>
<comment type="caution">
    <text evidence="2">The sequence shown here is derived from an EMBL/GenBank/DDBJ whole genome shotgun (WGS) entry which is preliminary data.</text>
</comment>
<dbReference type="Proteomes" id="UP001652432">
    <property type="component" value="Unassembled WGS sequence"/>
</dbReference>
<name>A0ABT2T6D6_9FIRM</name>
<feature type="domain" description="Integrase catalytic" evidence="1">
    <location>
        <begin position="41"/>
        <end position="204"/>
    </location>
</feature>
<reference evidence="2 3" key="1">
    <citation type="journal article" date="2021" name="ISME Commun">
        <title>Automated analysis of genomic sequences facilitates high-throughput and comprehensive description of bacteria.</title>
        <authorList>
            <person name="Hitch T.C.A."/>
        </authorList>
    </citation>
    <scope>NUCLEOTIDE SEQUENCE [LARGE SCALE GENOMIC DNA]</scope>
    <source>
        <strain evidence="2 3">Sanger_18</strain>
    </source>
</reference>
<gene>
    <name evidence="2" type="ORF">OCV77_15175</name>
</gene>
<dbReference type="InterPro" id="IPR036397">
    <property type="entry name" value="RNaseH_sf"/>
</dbReference>
<dbReference type="InterPro" id="IPR051917">
    <property type="entry name" value="Transposase-Integrase"/>
</dbReference>